<dbReference type="Proteomes" id="UP000887580">
    <property type="component" value="Unplaced"/>
</dbReference>
<evidence type="ECO:0000313" key="2">
    <source>
        <dbReference type="WBParaSite" id="PS1159_v2.g3024.t1"/>
    </source>
</evidence>
<protein>
    <submittedName>
        <fullName evidence="2">Uncharacterized protein</fullName>
    </submittedName>
</protein>
<name>A0AC35GAF8_9BILA</name>
<organism evidence="1 2">
    <name type="scientific">Panagrolaimus sp. PS1159</name>
    <dbReference type="NCBI Taxonomy" id="55785"/>
    <lineage>
        <taxon>Eukaryota</taxon>
        <taxon>Metazoa</taxon>
        <taxon>Ecdysozoa</taxon>
        <taxon>Nematoda</taxon>
        <taxon>Chromadorea</taxon>
        <taxon>Rhabditida</taxon>
        <taxon>Tylenchina</taxon>
        <taxon>Panagrolaimomorpha</taxon>
        <taxon>Panagrolaimoidea</taxon>
        <taxon>Panagrolaimidae</taxon>
        <taxon>Panagrolaimus</taxon>
    </lineage>
</organism>
<dbReference type="WBParaSite" id="PS1159_v2.g3024.t1">
    <property type="protein sequence ID" value="PS1159_v2.g3024.t1"/>
    <property type="gene ID" value="PS1159_v2.g3024"/>
</dbReference>
<evidence type="ECO:0000313" key="1">
    <source>
        <dbReference type="Proteomes" id="UP000887580"/>
    </source>
</evidence>
<proteinExistence type="predicted"/>
<accession>A0AC35GAF8</accession>
<reference evidence="2" key="1">
    <citation type="submission" date="2022-11" db="UniProtKB">
        <authorList>
            <consortium name="WormBaseParasite"/>
        </authorList>
    </citation>
    <scope>IDENTIFICATION</scope>
</reference>
<sequence>MQWDPPAPERRNGNITYYRAILTPLDGSGQRIDRN</sequence>